<dbReference type="OrthoDB" id="7759664at2759"/>
<evidence type="ECO:0000256" key="6">
    <source>
        <dbReference type="ARBA" id="ARBA00012483"/>
    </source>
</evidence>
<dbReference type="FunFam" id="3.30.40.10:FF:000088">
    <property type="entry name" value="E3 ubiquitin-protein ligase synoviolin"/>
    <property type="match status" value="1"/>
</dbReference>
<dbReference type="InterPro" id="IPR018114">
    <property type="entry name" value="TRYPSIN_HIS"/>
</dbReference>
<evidence type="ECO:0000256" key="1">
    <source>
        <dbReference type="ARBA" id="ARBA00000900"/>
    </source>
</evidence>
<dbReference type="PANTHER" id="PTHR22763:SF184">
    <property type="entry name" value="E3 UBIQUITIN-PROTEIN LIGASE SYNOVIOLIN"/>
    <property type="match status" value="1"/>
</dbReference>
<dbReference type="SMART" id="SM00020">
    <property type="entry name" value="Tryp_SPc"/>
    <property type="match status" value="1"/>
</dbReference>
<dbReference type="CDD" id="cd16479">
    <property type="entry name" value="RING-H2_synoviolin"/>
    <property type="match status" value="1"/>
</dbReference>
<keyword evidence="27" id="KW-1185">Reference proteome</keyword>
<comment type="caution">
    <text evidence="26">The sequence shown here is derived from an EMBL/GenBank/DDBJ whole genome shotgun (WGS) entry which is preliminary data.</text>
</comment>
<gene>
    <name evidence="26" type="primary">Nob1</name>
    <name evidence="26" type="ORF">T11_152</name>
</gene>
<dbReference type="Gene3D" id="6.20.210.10">
    <property type="entry name" value="Nin one binding (NOB1), Zn-ribbon-like"/>
    <property type="match status" value="1"/>
</dbReference>
<dbReference type="CDD" id="cd00190">
    <property type="entry name" value="Tryp_SPc"/>
    <property type="match status" value="1"/>
</dbReference>
<dbReference type="Pfam" id="PF08772">
    <property type="entry name" value="Zn_ribbon_NOB1"/>
    <property type="match status" value="1"/>
</dbReference>
<keyword evidence="9" id="KW-0540">Nuclease</keyword>
<dbReference type="InterPro" id="IPR001254">
    <property type="entry name" value="Trypsin_dom"/>
</dbReference>
<evidence type="ECO:0000313" key="27">
    <source>
        <dbReference type="Proteomes" id="UP000055024"/>
    </source>
</evidence>
<evidence type="ECO:0000256" key="22">
    <source>
        <dbReference type="SAM" id="MobiDB-lite"/>
    </source>
</evidence>
<dbReference type="InterPro" id="IPR043504">
    <property type="entry name" value="Peptidase_S1_PA_chymotrypsin"/>
</dbReference>
<dbReference type="Pfam" id="PF00089">
    <property type="entry name" value="Trypsin"/>
    <property type="match status" value="1"/>
</dbReference>
<dbReference type="Pfam" id="PF17146">
    <property type="entry name" value="PIN_6"/>
    <property type="match status" value="1"/>
</dbReference>
<feature type="compositionally biased region" description="Acidic residues" evidence="22">
    <location>
        <begin position="810"/>
        <end position="825"/>
    </location>
</feature>
<feature type="domain" description="Peptidase S1" evidence="25">
    <location>
        <begin position="1050"/>
        <end position="1305"/>
    </location>
</feature>
<evidence type="ECO:0000256" key="14">
    <source>
        <dbReference type="ARBA" id="ARBA00022824"/>
    </source>
</evidence>
<keyword evidence="7" id="KW-0808">Transferase</keyword>
<evidence type="ECO:0000256" key="11">
    <source>
        <dbReference type="ARBA" id="ARBA00022771"/>
    </source>
</evidence>
<feature type="region of interest" description="Disordered" evidence="22">
    <location>
        <begin position="804"/>
        <end position="825"/>
    </location>
</feature>
<feature type="domain" description="RING-type" evidence="24">
    <location>
        <begin position="331"/>
        <end position="370"/>
    </location>
</feature>
<dbReference type="InterPro" id="IPR036283">
    <property type="entry name" value="NOB1_Zf-like_sf"/>
</dbReference>
<keyword evidence="12" id="KW-0833">Ubl conjugation pathway</keyword>
<feature type="region of interest" description="Disordered" evidence="22">
    <location>
        <begin position="385"/>
        <end position="410"/>
    </location>
</feature>
<dbReference type="InterPro" id="IPR058051">
    <property type="entry name" value="Znf_RING_synoviolin"/>
</dbReference>
<feature type="transmembrane region" description="Helical" evidence="23">
    <location>
        <begin position="211"/>
        <end position="230"/>
    </location>
</feature>
<feature type="non-terminal residue" evidence="26">
    <location>
        <position position="1"/>
    </location>
</feature>
<evidence type="ECO:0000313" key="26">
    <source>
        <dbReference type="EMBL" id="KRZ15142.1"/>
    </source>
</evidence>
<evidence type="ECO:0000256" key="23">
    <source>
        <dbReference type="SAM" id="Phobius"/>
    </source>
</evidence>
<dbReference type="GO" id="GO:0061630">
    <property type="term" value="F:ubiquitin protein ligase activity"/>
    <property type="evidence" value="ECO:0007669"/>
    <property type="project" value="UniProtKB-EC"/>
</dbReference>
<dbReference type="InterPro" id="IPR013083">
    <property type="entry name" value="Znf_RING/FYVE/PHD"/>
</dbReference>
<dbReference type="InterPro" id="IPR033411">
    <property type="entry name" value="Ribonuclease_PIN"/>
</dbReference>
<evidence type="ECO:0000256" key="10">
    <source>
        <dbReference type="ARBA" id="ARBA00022723"/>
    </source>
</evidence>
<comment type="similarity">
    <text evidence="4">Belongs to the NOB1 family.</text>
</comment>
<dbReference type="InterPro" id="IPR009003">
    <property type="entry name" value="Peptidase_S1_PA"/>
</dbReference>
<evidence type="ECO:0000256" key="17">
    <source>
        <dbReference type="ARBA" id="ARBA00023136"/>
    </source>
</evidence>
<comment type="similarity">
    <text evidence="5">Belongs to the HRD1 family.</text>
</comment>
<dbReference type="GO" id="GO:0043161">
    <property type="term" value="P:proteasome-mediated ubiquitin-dependent protein catabolic process"/>
    <property type="evidence" value="ECO:0007669"/>
    <property type="project" value="TreeGrafter"/>
</dbReference>
<dbReference type="InterPro" id="IPR014881">
    <property type="entry name" value="NOB1_Zn-bd"/>
</dbReference>
<dbReference type="InterPro" id="IPR057992">
    <property type="entry name" value="TPR_SYVN1_N"/>
</dbReference>
<evidence type="ECO:0000256" key="5">
    <source>
        <dbReference type="ARBA" id="ARBA00010089"/>
    </source>
</evidence>
<evidence type="ECO:0000256" key="21">
    <source>
        <dbReference type="PROSITE-ProRule" id="PRU00175"/>
    </source>
</evidence>
<dbReference type="STRING" id="268475.A0A0V1HXE6"/>
<name>A0A0V1HXE6_9BILA</name>
<evidence type="ECO:0000256" key="20">
    <source>
        <dbReference type="ARBA" id="ARBA00078468"/>
    </source>
</evidence>
<evidence type="ECO:0000259" key="24">
    <source>
        <dbReference type="PROSITE" id="PS50089"/>
    </source>
</evidence>
<accession>A0A0V1HXE6</accession>
<keyword evidence="15" id="KW-0862">Zinc</keyword>
<dbReference type="Gene3D" id="3.40.50.1010">
    <property type="entry name" value="5'-nuclease"/>
    <property type="match status" value="1"/>
</dbReference>
<keyword evidence="10" id="KW-0479">Metal-binding</keyword>
<dbReference type="InterPro" id="IPR001841">
    <property type="entry name" value="Znf_RING"/>
</dbReference>
<evidence type="ECO:0000256" key="4">
    <source>
        <dbReference type="ARBA" id="ARBA00005858"/>
    </source>
</evidence>
<evidence type="ECO:0000256" key="3">
    <source>
        <dbReference type="ARBA" id="ARBA00004906"/>
    </source>
</evidence>
<dbReference type="Pfam" id="PF25563">
    <property type="entry name" value="TPR_SYVN1_N"/>
    <property type="match status" value="1"/>
</dbReference>
<feature type="transmembrane region" description="Helical" evidence="23">
    <location>
        <begin position="47"/>
        <end position="64"/>
    </location>
</feature>
<proteinExistence type="inferred from homology"/>
<keyword evidence="11 21" id="KW-0863">Zinc-finger</keyword>
<feature type="transmembrane region" description="Helical" evidence="23">
    <location>
        <begin position="84"/>
        <end position="105"/>
    </location>
</feature>
<dbReference type="PROSITE" id="PS50240">
    <property type="entry name" value="TRYPSIN_DOM"/>
    <property type="match status" value="1"/>
</dbReference>
<dbReference type="FunFam" id="3.40.50.1010:FF:000020">
    <property type="entry name" value="20S-pre-rRNA D-site endonuclease NOB1"/>
    <property type="match status" value="1"/>
</dbReference>
<dbReference type="GO" id="GO:0004252">
    <property type="term" value="F:serine-type endopeptidase activity"/>
    <property type="evidence" value="ECO:0007669"/>
    <property type="project" value="InterPro"/>
</dbReference>
<evidence type="ECO:0000256" key="7">
    <source>
        <dbReference type="ARBA" id="ARBA00022679"/>
    </source>
</evidence>
<dbReference type="GO" id="GO:0005789">
    <property type="term" value="C:endoplasmic reticulum membrane"/>
    <property type="evidence" value="ECO:0007669"/>
    <property type="project" value="UniProtKB-SubCell"/>
</dbReference>
<dbReference type="EC" id="2.3.2.27" evidence="6"/>
<evidence type="ECO:0000259" key="25">
    <source>
        <dbReference type="PROSITE" id="PS50240"/>
    </source>
</evidence>
<keyword evidence="13" id="KW-0378">Hydrolase</keyword>
<evidence type="ECO:0000256" key="12">
    <source>
        <dbReference type="ARBA" id="ARBA00022786"/>
    </source>
</evidence>
<evidence type="ECO:0000256" key="19">
    <source>
        <dbReference type="ARBA" id="ARBA00075113"/>
    </source>
</evidence>
<dbReference type="Pfam" id="PF13639">
    <property type="entry name" value="zf-RING_2"/>
    <property type="match status" value="1"/>
</dbReference>
<dbReference type="Gene3D" id="3.30.40.10">
    <property type="entry name" value="Zinc/RING finger domain, C3HC4 (zinc finger)"/>
    <property type="match status" value="1"/>
</dbReference>
<dbReference type="SUPFAM" id="SSF144206">
    <property type="entry name" value="NOB1 zinc finger-like"/>
    <property type="match status" value="1"/>
</dbReference>
<keyword evidence="14" id="KW-0256">Endoplasmic reticulum</keyword>
<dbReference type="GO" id="GO:0008270">
    <property type="term" value="F:zinc ion binding"/>
    <property type="evidence" value="ECO:0007669"/>
    <property type="project" value="UniProtKB-KW"/>
</dbReference>
<sequence length="1312" mass="146659">YLYLSITFQIADVKLAAVFIICEFVSLTPRKWFFILANTMQVRYGHLLVFSLLLTAAVVLNAFHQRKQFYPSMVYLSKSNASVTALYIQAFVLVSLVGKLFQMIFFGSLHRFEQEHIADRAMFAVTETCLAFTIFRDDFSPRFVAQFTQLFFFKCFHWMAEERIDYMERSPVITTLFCARVMGLIAILSAVDSYHISHAYFTTLQKGATPQIVFGFEYAILLTVVFHIAVKYVLHRVDLRQPHPWENKAVYLLYFELVIVFLRVLLYAIFICVTMQLHTFPLFSIRPMYLALKTLKKAIMDAILSQRAIRNMNSLYPDVTAEDLSRGDCVCIICREDITERAKKLPCNHIFHISCLRSWFQRQQTCPICRLNVLQLRQTERQQQQQQPQQQQQQQQAANIAGTSTTAAGTSTTAANQIPAPNFTNMNMPAWFAGLPAGIIPPPAPGVGDGTPSSINPTVFAGFTGNGNTSATLPMPIMPPFFPFTQAFPTPPDFTGLSDEEVRRMEGNERTAVEARIRCLRNIQTLLDGAVVLMQQYTSLMSAMDLKYSEKRTVNTEESEHKKETNSKTEEVNAKTVNIDELVEKPSTSAAAIAGTSSGSVGCSIMKNLLKPSSLCTGLNFFTTFAIFSLINKSPRSFGGTKAGFIWILMTEMQLQVEHLVVDTVGFVKADDLRKYGKNIYTIQDVLNEIRDSNTRKKLSVLPYDLKTVIPDGKAIRFVTEFAKKTGDYPSLSVTDVKLIAAVYTMELEHVGSEHIIQEPKVQKTSSVGGQKCEEGKGLPGFYMPSKKKQSDCNDLEEAVRKIDIHDNSTSEEENSFSESDSEYEDEIRDTSNLSGWITPENFSSTIDSANDTVPVACLTADFAIQNVLLHMGLKVVSVDGMLIKQLKTYILRCFSCFHTTSKMMKTFCPNCGNATLKRLAISVDENGCTVFHFSRRKVISVRGSKFSIPAPKGGKHANNLILCEDQPVSQNRLSRKARQNLDVFDPDYIAGHSPFSLNDITSRSALLGIRAIHRPPRRNPNTYSLGRKRGGKKPFQLITKIATSFVQLSMGGIEAVPHSHPWIVLLTSSSEAMYKCGGTILPSRELNCSSYILTAAHCLENMIISEIIVTAGMHDSSISSEMGRQVARVTSASISPEFESNRRHDYAVLTLDRPFIFDNYVCSACLSEMYEYLKPRTKCFAAGWGSTTGGYYKPVMENEGLVLQPLSFPAKLRQTTLTVHSHAFCEDESVFSTSYDSRINLCAGDVFGENGINNCDSGGPLICLKEGLWTLYGIGKGRSLLHVTQPSLFVQVARITSFLEDITGFYKNPPS</sequence>
<dbReference type="PANTHER" id="PTHR22763">
    <property type="entry name" value="RING ZINC FINGER PROTEIN"/>
    <property type="match status" value="1"/>
</dbReference>
<dbReference type="InterPro" id="IPR050731">
    <property type="entry name" value="HRD1_E3_ubiq-ligases"/>
</dbReference>
<feature type="region of interest" description="Disordered" evidence="22">
    <location>
        <begin position="552"/>
        <end position="572"/>
    </location>
</feature>
<evidence type="ECO:0000256" key="2">
    <source>
        <dbReference type="ARBA" id="ARBA00004477"/>
    </source>
</evidence>
<protein>
    <recommendedName>
        <fullName evidence="18">E3 ubiquitin-protein ligase hrd-1</fullName>
        <ecNumber evidence="6">2.3.2.27</ecNumber>
    </recommendedName>
    <alternativeName>
        <fullName evidence="20">RING-type E3 ubiquitin transferase hrd-1</fullName>
    </alternativeName>
    <alternativeName>
        <fullName evidence="19">Suppressor/enhancer of lin-12</fullName>
    </alternativeName>
</protein>
<dbReference type="SMART" id="SM00744">
    <property type="entry name" value="RINGv"/>
    <property type="match status" value="1"/>
</dbReference>
<dbReference type="GO" id="GO:0006364">
    <property type="term" value="P:rRNA processing"/>
    <property type="evidence" value="ECO:0007669"/>
    <property type="project" value="UniProtKB-ARBA"/>
</dbReference>
<evidence type="ECO:0000256" key="16">
    <source>
        <dbReference type="ARBA" id="ARBA00022989"/>
    </source>
</evidence>
<dbReference type="EMBL" id="JYDP01000019">
    <property type="protein sequence ID" value="KRZ15142.1"/>
    <property type="molecule type" value="Genomic_DNA"/>
</dbReference>
<comment type="pathway">
    <text evidence="3">Protein modification; protein ubiquitination.</text>
</comment>
<evidence type="ECO:0000256" key="15">
    <source>
        <dbReference type="ARBA" id="ARBA00022833"/>
    </source>
</evidence>
<organism evidence="26 27">
    <name type="scientific">Trichinella zimbabwensis</name>
    <dbReference type="NCBI Taxonomy" id="268475"/>
    <lineage>
        <taxon>Eukaryota</taxon>
        <taxon>Metazoa</taxon>
        <taxon>Ecdysozoa</taxon>
        <taxon>Nematoda</taxon>
        <taxon>Enoplea</taxon>
        <taxon>Dorylaimia</taxon>
        <taxon>Trichinellida</taxon>
        <taxon>Trichinellidae</taxon>
        <taxon>Trichinella</taxon>
    </lineage>
</organism>
<dbReference type="CDD" id="cd09876">
    <property type="entry name" value="PIN_Nob1-like"/>
    <property type="match status" value="1"/>
</dbReference>
<feature type="transmembrane region" description="Helical" evidence="23">
    <location>
        <begin position="172"/>
        <end position="191"/>
    </location>
</feature>
<dbReference type="Gene3D" id="2.40.10.10">
    <property type="entry name" value="Trypsin-like serine proteases"/>
    <property type="match status" value="1"/>
</dbReference>
<reference evidence="26 27" key="1">
    <citation type="submission" date="2015-01" db="EMBL/GenBank/DDBJ databases">
        <title>Evolution of Trichinella species and genotypes.</title>
        <authorList>
            <person name="Korhonen P.K."/>
            <person name="Edoardo P."/>
            <person name="Giuseppe L.R."/>
            <person name="Gasser R.B."/>
        </authorList>
    </citation>
    <scope>NUCLEOTIDE SEQUENCE [LARGE SCALE GENOMIC DNA]</scope>
    <source>
        <strain evidence="26">ISS1029</strain>
    </source>
</reference>
<evidence type="ECO:0000256" key="8">
    <source>
        <dbReference type="ARBA" id="ARBA00022692"/>
    </source>
</evidence>
<dbReference type="SMART" id="SM00184">
    <property type="entry name" value="RING"/>
    <property type="match status" value="1"/>
</dbReference>
<dbReference type="SUPFAM" id="SSF50494">
    <property type="entry name" value="Trypsin-like serine proteases"/>
    <property type="match status" value="1"/>
</dbReference>
<comment type="catalytic activity">
    <reaction evidence="1">
        <text>S-ubiquitinyl-[E2 ubiquitin-conjugating enzyme]-L-cysteine + [acceptor protein]-L-lysine = [E2 ubiquitin-conjugating enzyme]-L-cysteine + N(6)-ubiquitinyl-[acceptor protein]-L-lysine.</text>
        <dbReference type="EC" id="2.3.2.27"/>
    </reaction>
</comment>
<dbReference type="PROSITE" id="PS00134">
    <property type="entry name" value="TRYPSIN_HIS"/>
    <property type="match status" value="1"/>
</dbReference>
<evidence type="ECO:0000256" key="9">
    <source>
        <dbReference type="ARBA" id="ARBA00022722"/>
    </source>
</evidence>
<dbReference type="GO" id="GO:0004521">
    <property type="term" value="F:RNA endonuclease activity"/>
    <property type="evidence" value="ECO:0007669"/>
    <property type="project" value="UniProtKB-ARBA"/>
</dbReference>
<dbReference type="GO" id="GO:0031981">
    <property type="term" value="C:nuclear lumen"/>
    <property type="evidence" value="ECO:0007669"/>
    <property type="project" value="UniProtKB-ARBA"/>
</dbReference>
<feature type="transmembrane region" description="Helical" evidence="23">
    <location>
        <begin position="251"/>
        <end position="277"/>
    </location>
</feature>
<dbReference type="InterPro" id="IPR011016">
    <property type="entry name" value="Znf_RING-CH"/>
</dbReference>
<dbReference type="GO" id="GO:0036503">
    <property type="term" value="P:ERAD pathway"/>
    <property type="evidence" value="ECO:0007669"/>
    <property type="project" value="TreeGrafter"/>
</dbReference>
<evidence type="ECO:0000256" key="13">
    <source>
        <dbReference type="ARBA" id="ARBA00022801"/>
    </source>
</evidence>
<dbReference type="SUPFAM" id="SSF57850">
    <property type="entry name" value="RING/U-box"/>
    <property type="match status" value="1"/>
</dbReference>
<keyword evidence="17 23" id="KW-0472">Membrane</keyword>
<comment type="subcellular location">
    <subcellularLocation>
        <location evidence="2">Endoplasmic reticulum membrane</location>
        <topology evidence="2">Multi-pass membrane protein</topology>
    </subcellularLocation>
</comment>
<keyword evidence="8 23" id="KW-0812">Transmembrane</keyword>
<feature type="transmembrane region" description="Helical" evidence="23">
    <location>
        <begin position="6"/>
        <end position="27"/>
    </location>
</feature>
<dbReference type="Proteomes" id="UP000055024">
    <property type="component" value="Unassembled WGS sequence"/>
</dbReference>
<dbReference type="PROSITE" id="PS50089">
    <property type="entry name" value="ZF_RING_2"/>
    <property type="match status" value="1"/>
</dbReference>
<keyword evidence="16 23" id="KW-1133">Transmembrane helix</keyword>
<evidence type="ECO:0000256" key="18">
    <source>
        <dbReference type="ARBA" id="ARBA00070586"/>
    </source>
</evidence>